<accession>A0ABS8VI35</accession>
<keyword evidence="3" id="KW-1185">Reference proteome</keyword>
<feature type="non-terminal residue" evidence="2">
    <location>
        <position position="1"/>
    </location>
</feature>
<feature type="region of interest" description="Disordered" evidence="1">
    <location>
        <begin position="44"/>
        <end position="69"/>
    </location>
</feature>
<protein>
    <submittedName>
        <fullName evidence="2">Uncharacterized protein</fullName>
    </submittedName>
</protein>
<reference evidence="2 3" key="1">
    <citation type="journal article" date="2021" name="BMC Genomics">
        <title>Datura genome reveals duplications of psychoactive alkaloid biosynthetic genes and high mutation rate following tissue culture.</title>
        <authorList>
            <person name="Rajewski A."/>
            <person name="Carter-House D."/>
            <person name="Stajich J."/>
            <person name="Litt A."/>
        </authorList>
    </citation>
    <scope>NUCLEOTIDE SEQUENCE [LARGE SCALE GENOMIC DNA]</scope>
    <source>
        <strain evidence="2">AR-01</strain>
    </source>
</reference>
<gene>
    <name evidence="2" type="ORF">HAX54_035720</name>
</gene>
<comment type="caution">
    <text evidence="2">The sequence shown here is derived from an EMBL/GenBank/DDBJ whole genome shotgun (WGS) entry which is preliminary data.</text>
</comment>
<evidence type="ECO:0000313" key="2">
    <source>
        <dbReference type="EMBL" id="MCD9646152.1"/>
    </source>
</evidence>
<proteinExistence type="predicted"/>
<organism evidence="2 3">
    <name type="scientific">Datura stramonium</name>
    <name type="common">Jimsonweed</name>
    <name type="synonym">Common thornapple</name>
    <dbReference type="NCBI Taxonomy" id="4076"/>
    <lineage>
        <taxon>Eukaryota</taxon>
        <taxon>Viridiplantae</taxon>
        <taxon>Streptophyta</taxon>
        <taxon>Embryophyta</taxon>
        <taxon>Tracheophyta</taxon>
        <taxon>Spermatophyta</taxon>
        <taxon>Magnoliopsida</taxon>
        <taxon>eudicotyledons</taxon>
        <taxon>Gunneridae</taxon>
        <taxon>Pentapetalae</taxon>
        <taxon>asterids</taxon>
        <taxon>lamiids</taxon>
        <taxon>Solanales</taxon>
        <taxon>Solanaceae</taxon>
        <taxon>Solanoideae</taxon>
        <taxon>Datureae</taxon>
        <taxon>Datura</taxon>
    </lineage>
</organism>
<dbReference type="EMBL" id="JACEIK010004684">
    <property type="protein sequence ID" value="MCD9646152.1"/>
    <property type="molecule type" value="Genomic_DNA"/>
</dbReference>
<sequence>AIRIRTAMGTFFVFMEWIIREHTKSSHMRASSFRSWRACSLTPKPASPGMNSDSPLERPLLANKVPSKS</sequence>
<evidence type="ECO:0000313" key="3">
    <source>
        <dbReference type="Proteomes" id="UP000823775"/>
    </source>
</evidence>
<name>A0ABS8VI35_DATST</name>
<dbReference type="Proteomes" id="UP000823775">
    <property type="component" value="Unassembled WGS sequence"/>
</dbReference>
<evidence type="ECO:0000256" key="1">
    <source>
        <dbReference type="SAM" id="MobiDB-lite"/>
    </source>
</evidence>